<feature type="region of interest" description="Disordered" evidence="9">
    <location>
        <begin position="484"/>
        <end position="510"/>
    </location>
</feature>
<dbReference type="GO" id="GO:0042284">
    <property type="term" value="F:sphingolipid delta-4 desaturase activity"/>
    <property type="evidence" value="ECO:0007669"/>
    <property type="project" value="UniProtKB-EC"/>
</dbReference>
<dbReference type="OrthoDB" id="200948at2759"/>
<dbReference type="Proteomes" id="UP001148786">
    <property type="component" value="Unassembled WGS sequence"/>
</dbReference>
<dbReference type="Gene3D" id="3.40.50.720">
    <property type="entry name" value="NAD(P)-binding Rossmann-like Domain"/>
    <property type="match status" value="3"/>
</dbReference>
<dbReference type="Gene3D" id="3.30.9.10">
    <property type="entry name" value="D-Amino Acid Oxidase, subunit A, domain 2"/>
    <property type="match status" value="1"/>
</dbReference>
<dbReference type="InterPro" id="IPR006096">
    <property type="entry name" value="Glu/Leu/Phe/Val/Trp_DH_C"/>
</dbReference>
<evidence type="ECO:0000313" key="12">
    <source>
        <dbReference type="EMBL" id="KAJ3495002.1"/>
    </source>
</evidence>
<accession>A0A9W8JQ83</accession>
<evidence type="ECO:0000256" key="9">
    <source>
        <dbReference type="SAM" id="MobiDB-lite"/>
    </source>
</evidence>
<dbReference type="GO" id="GO:0003884">
    <property type="term" value="F:D-amino-acid oxidase activity"/>
    <property type="evidence" value="ECO:0007669"/>
    <property type="project" value="InterPro"/>
</dbReference>
<feature type="transmembrane region" description="Helical" evidence="10">
    <location>
        <begin position="228"/>
        <end position="251"/>
    </location>
</feature>
<evidence type="ECO:0000256" key="3">
    <source>
        <dbReference type="ARBA" id="ARBA00012021"/>
    </source>
</evidence>
<dbReference type="FunFam" id="1.10.285.10:FF:000001">
    <property type="entry name" value="Glutamate dehydrogenase"/>
    <property type="match status" value="1"/>
</dbReference>
<comment type="similarity">
    <text evidence="2">Belongs to the fatty acid desaturase type 1 family. DEGS subfamily.</text>
</comment>
<evidence type="ECO:0000256" key="1">
    <source>
        <dbReference type="ARBA" id="ARBA00004141"/>
    </source>
</evidence>
<keyword evidence="4 10" id="KW-0812">Transmembrane</keyword>
<dbReference type="InterPro" id="IPR006181">
    <property type="entry name" value="D-amino_acid_oxidase_CS"/>
</dbReference>
<dbReference type="InterPro" id="IPR011388">
    <property type="entry name" value="DES1/DES2"/>
</dbReference>
<dbReference type="SUPFAM" id="SSF51735">
    <property type="entry name" value="NAD(P)-binding Rossmann-fold domains"/>
    <property type="match status" value="1"/>
</dbReference>
<dbReference type="PROSITE" id="PS00677">
    <property type="entry name" value="DAO"/>
    <property type="match status" value="1"/>
</dbReference>
<dbReference type="GO" id="GO:0016020">
    <property type="term" value="C:membrane"/>
    <property type="evidence" value="ECO:0007669"/>
    <property type="project" value="UniProtKB-SubCell"/>
</dbReference>
<evidence type="ECO:0000256" key="8">
    <source>
        <dbReference type="ARBA" id="ARBA00023136"/>
    </source>
</evidence>
<evidence type="ECO:0000259" key="11">
    <source>
        <dbReference type="SMART" id="SM01269"/>
    </source>
</evidence>
<evidence type="ECO:0000256" key="5">
    <source>
        <dbReference type="ARBA" id="ARBA00022989"/>
    </source>
</evidence>
<dbReference type="CDD" id="cd03508">
    <property type="entry name" value="Delta4-sphingolipid-FADS-like"/>
    <property type="match status" value="1"/>
</dbReference>
<keyword evidence="8 10" id="KW-0472">Membrane</keyword>
<dbReference type="EMBL" id="JANKHO010002072">
    <property type="protein sequence ID" value="KAJ3495002.1"/>
    <property type="molecule type" value="Genomic_DNA"/>
</dbReference>
<protein>
    <recommendedName>
        <fullName evidence="3">sphingolipid 4-desaturase</fullName>
        <ecNumber evidence="3">1.14.19.17</ecNumber>
    </recommendedName>
</protein>
<dbReference type="AlphaFoldDB" id="A0A9W8JQ83"/>
<dbReference type="Pfam" id="PF00487">
    <property type="entry name" value="FA_desaturase"/>
    <property type="match status" value="1"/>
</dbReference>
<dbReference type="EC" id="1.14.19.17" evidence="3"/>
<dbReference type="InterPro" id="IPR005804">
    <property type="entry name" value="FA_desaturase_dom"/>
</dbReference>
<dbReference type="SUPFAM" id="SSF51971">
    <property type="entry name" value="Nucleotide-binding domain"/>
    <property type="match status" value="1"/>
</dbReference>
<evidence type="ECO:0000256" key="7">
    <source>
        <dbReference type="ARBA" id="ARBA00023098"/>
    </source>
</evidence>
<dbReference type="Pfam" id="PF08557">
    <property type="entry name" value="Lipid_DES"/>
    <property type="match status" value="1"/>
</dbReference>
<keyword evidence="13" id="KW-1185">Reference proteome</keyword>
<dbReference type="PANTHER" id="PTHR12879">
    <property type="entry name" value="SPHINGOLIPID DELTA 4 DESATURASE/C-4 HYDROXYLASE PROTEIN DES2"/>
    <property type="match status" value="1"/>
</dbReference>
<comment type="subcellular location">
    <subcellularLocation>
        <location evidence="1">Membrane</location>
        <topology evidence="1">Multi-pass membrane protein</topology>
    </subcellularLocation>
</comment>
<sequence>MGCTAEAIDVFEASRKSGPGGVWYAPGKASNCGGVAVSGLEMAQNSQRLAWSTEEVDSKLKNIMAECYGICLSAGSKWSGEELTDGVLPSLLSGANVAGFIKVADAMKSQGDWWRRPQVDLDVVFNVNYLFGGAESLTEGRKRSPRRVYAPNEEHHEQYAFAAPPQDPNDFLWLMTEEPHRSRRTAIMKAHPEVTKLMGYEPLTKYVVLFVVSIQIIFAIYLRHHSPLSPLFVFCAYAVGGTANHNLFLAIHEITHNLAFRGIAPNKLLAMVANLPIGIPYSASFKKYHIEHHKFMGQDGVDTDLPTRLELMCLNNVLGKVIFATFQIFFYALRPTFVVFDYVLVSAFGARPLIYLVMSSFFAGSLHPLAGHFIAEHYLWDGLEQETYSYYGPLNILAYNVGYHNEHHDFPSIPWTKLPALRKLAPEFYDTIPSHPSWPMVIVNFIRDPEVGMFARAKRLGKGRPVDPAMLAKGITGMVCATDQDVKHDESGSEDRELSEEESDKSELQDGFPMAASQQMPATAHKEIVVLGAGVVGLTTALKLQQQGDYKVTIVAEVIPSDPKSIRYTSRWAGAHHVYNPIDDTGLHQFEEKTFNVMWELSAPGNDAEECFLRITQTEHFFNARAQPDPLEKLPGYRLLKPEELLPGAISGATFHTITIDTPIYLNYLLTRFLAHGGRILRGCLIHLHQLLEGGTCLFSGGTEHDPKPDAVVICVGLGARFLGGVEDKNMYPVRGQTVIVRAPWVRFGRTETKDESGALTYIIPRRSSDVRSSILFLSFSPDLRTLLHSECSRSSSAGRASTTTGSLVRGPKPPEDILKRGLKLCPELAPPEVRAVREPTVEDVLPLIVGEGCGLRPARKGGIRLEVEWVDGARVHREGRIPVVHNYGHGGFGFQSSWGCADKVLELLGDAFKTQKNA</sequence>
<evidence type="ECO:0000256" key="10">
    <source>
        <dbReference type="SAM" id="Phobius"/>
    </source>
</evidence>
<organism evidence="12 13">
    <name type="scientific">Agrocybe chaxingu</name>
    <dbReference type="NCBI Taxonomy" id="84603"/>
    <lineage>
        <taxon>Eukaryota</taxon>
        <taxon>Fungi</taxon>
        <taxon>Dikarya</taxon>
        <taxon>Basidiomycota</taxon>
        <taxon>Agaricomycotina</taxon>
        <taxon>Agaricomycetes</taxon>
        <taxon>Agaricomycetidae</taxon>
        <taxon>Agaricales</taxon>
        <taxon>Agaricineae</taxon>
        <taxon>Strophariaceae</taxon>
        <taxon>Agrocybe</taxon>
    </lineage>
</organism>
<dbReference type="GO" id="GO:0006520">
    <property type="term" value="P:amino acid metabolic process"/>
    <property type="evidence" value="ECO:0007669"/>
    <property type="project" value="InterPro"/>
</dbReference>
<keyword evidence="6" id="KW-0560">Oxidoreductase</keyword>
<dbReference type="InterPro" id="IPR013866">
    <property type="entry name" value="Sphingolipid_d4-desaturase_N"/>
</dbReference>
<feature type="domain" description="Sphingolipid delta4-desaturase N-terminal" evidence="11">
    <location>
        <begin position="166"/>
        <end position="204"/>
    </location>
</feature>
<evidence type="ECO:0000256" key="2">
    <source>
        <dbReference type="ARBA" id="ARBA00006146"/>
    </source>
</evidence>
<dbReference type="PANTHER" id="PTHR12879:SF8">
    <property type="entry name" value="SPHINGOLIPID DELTA(4)-DESATURASE DES1"/>
    <property type="match status" value="1"/>
</dbReference>
<proteinExistence type="inferred from homology"/>
<dbReference type="InterPro" id="IPR006076">
    <property type="entry name" value="FAD-dep_OxRdtase"/>
</dbReference>
<dbReference type="InterPro" id="IPR036291">
    <property type="entry name" value="NAD(P)-bd_dom_sf"/>
</dbReference>
<comment type="caution">
    <text evidence="12">The sequence shown here is derived from an EMBL/GenBank/DDBJ whole genome shotgun (WGS) entry which is preliminary data.</text>
</comment>
<name>A0A9W8JQ83_9AGAR</name>
<dbReference type="Pfam" id="PF00208">
    <property type="entry name" value="ELFV_dehydrog"/>
    <property type="match status" value="1"/>
</dbReference>
<feature type="compositionally biased region" description="Basic and acidic residues" evidence="9">
    <location>
        <begin position="484"/>
        <end position="496"/>
    </location>
</feature>
<feature type="transmembrane region" description="Helical" evidence="10">
    <location>
        <begin position="203"/>
        <end position="222"/>
    </location>
</feature>
<keyword evidence="5 10" id="KW-1133">Transmembrane helix</keyword>
<feature type="transmembrane region" description="Helical" evidence="10">
    <location>
        <begin position="353"/>
        <end position="375"/>
    </location>
</feature>
<gene>
    <name evidence="12" type="ORF">NLJ89_g10698</name>
</gene>
<keyword evidence="7" id="KW-0443">Lipid metabolism</keyword>
<evidence type="ECO:0000313" key="13">
    <source>
        <dbReference type="Proteomes" id="UP001148786"/>
    </source>
</evidence>
<reference evidence="12" key="1">
    <citation type="submission" date="2022-07" db="EMBL/GenBank/DDBJ databases">
        <title>Genome Sequence of Agrocybe chaxingu.</title>
        <authorList>
            <person name="Buettner E."/>
        </authorList>
    </citation>
    <scope>NUCLEOTIDE SEQUENCE</scope>
    <source>
        <strain evidence="12">MP-N11</strain>
    </source>
</reference>
<evidence type="ECO:0000256" key="6">
    <source>
        <dbReference type="ARBA" id="ARBA00023002"/>
    </source>
</evidence>
<dbReference type="Pfam" id="PF01266">
    <property type="entry name" value="DAO"/>
    <property type="match status" value="1"/>
</dbReference>
<dbReference type="GO" id="GO:0046513">
    <property type="term" value="P:ceramide biosynthetic process"/>
    <property type="evidence" value="ECO:0007669"/>
    <property type="project" value="TreeGrafter"/>
</dbReference>
<evidence type="ECO:0000256" key="4">
    <source>
        <dbReference type="ARBA" id="ARBA00022692"/>
    </source>
</evidence>
<dbReference type="SMART" id="SM01269">
    <property type="entry name" value="Lipid_DES"/>
    <property type="match status" value="1"/>
</dbReference>